<dbReference type="EMBL" id="SGPJ01000465">
    <property type="protein sequence ID" value="THG94330.1"/>
    <property type="molecule type" value="Genomic_DNA"/>
</dbReference>
<dbReference type="AlphaFoldDB" id="A0A4S4K9W4"/>
<proteinExistence type="predicted"/>
<name>A0A4S4K9W4_9APHY</name>
<comment type="caution">
    <text evidence="1">The sequence shown here is derived from an EMBL/GenBank/DDBJ whole genome shotgun (WGS) entry which is preliminary data.</text>
</comment>
<evidence type="ECO:0000313" key="1">
    <source>
        <dbReference type="EMBL" id="THG94330.1"/>
    </source>
</evidence>
<accession>A0A4S4K9W4</accession>
<sequence>MSTYNLTISINSADIPLLKNGDYRLCIAKRVNGKYDVVWSGGSFFASNTFAWDLEFAVFGALKFQQGLLVKSNTNSEELKFGQTVVLDSYGVMESATGPTNGPGVFHVQNDYGAMCIGVNAKLGGVWSPIYLSQTPFASGVVSLTPIEKVLVWFDASSSTGTMLVDAVTNSIEENAISTTLQIDFTGKTSQGVTYASDPSTPGKGGWVVNGSAVLPSTYNIETDTFSLEIPSAPLLGKLSDIINSQNRLSLTVSSSVEFDTPGQAGAFVRYALGQQPDGVRTWNFTQTGAVVDSKLQAEKDQEDKLAIKFLQDAYLGVLYSFPGPEYKKLTFQISNRHSLPILDEPNVAPGGPAVADPRSSGELRIIYSSASQAADAAKGITALAGNGLSYVAEVHSDDKQWVRARLSLTFPSGNVDQDRHAIVDPLATALFGGGQYFKQPPLFPNTPDFVMYAVKWDADN</sequence>
<reference evidence="1 2" key="1">
    <citation type="submission" date="2019-02" db="EMBL/GenBank/DDBJ databases">
        <title>Genome sequencing of the rare red list fungi Phlebia centrifuga.</title>
        <authorList>
            <person name="Buettner E."/>
            <person name="Kellner H."/>
        </authorList>
    </citation>
    <scope>NUCLEOTIDE SEQUENCE [LARGE SCALE GENOMIC DNA]</scope>
    <source>
        <strain evidence="1 2">DSM 108282</strain>
    </source>
</reference>
<protein>
    <submittedName>
        <fullName evidence="1">Uncharacterized protein</fullName>
    </submittedName>
</protein>
<keyword evidence="2" id="KW-1185">Reference proteome</keyword>
<organism evidence="1 2">
    <name type="scientific">Hermanssonia centrifuga</name>
    <dbReference type="NCBI Taxonomy" id="98765"/>
    <lineage>
        <taxon>Eukaryota</taxon>
        <taxon>Fungi</taxon>
        <taxon>Dikarya</taxon>
        <taxon>Basidiomycota</taxon>
        <taxon>Agaricomycotina</taxon>
        <taxon>Agaricomycetes</taxon>
        <taxon>Polyporales</taxon>
        <taxon>Meruliaceae</taxon>
        <taxon>Hermanssonia</taxon>
    </lineage>
</organism>
<gene>
    <name evidence="1" type="ORF">EW026_g7125</name>
</gene>
<evidence type="ECO:0000313" key="2">
    <source>
        <dbReference type="Proteomes" id="UP000309038"/>
    </source>
</evidence>
<dbReference type="Proteomes" id="UP000309038">
    <property type="component" value="Unassembled WGS sequence"/>
</dbReference>